<sequence length="258" mass="28054">MTSTTLLLRRVLSSAAALRSTVSLHRVSLSSISPAAESLFQISLDVSSSPSLISSYTRPGQYLQLRLPHINRSTLLAIASPPSLAESNGVFEFLVKSVSGSTAEMLCELKEGDVVELSHAIGNGFEIEAIRCCQSVLIFATGSGISPMRSLIETGFNADERSDVRLYYGAKNLNRMAYQDRFKDWESSGVRIVPVLSQPHDSWTGERGFVQDAFARAKTIYNPHSTGAVLCGHRQMAEEITSALVSNGVSSRKILKNI</sequence>
<accession>A0AAD8IKT8</accession>
<dbReference type="EMBL" id="JAUIZM010000004">
    <property type="protein sequence ID" value="KAK1386978.1"/>
    <property type="molecule type" value="Genomic_DNA"/>
</dbReference>
<dbReference type="InterPro" id="IPR039261">
    <property type="entry name" value="FNR_nucleotide-bd"/>
</dbReference>
<dbReference type="InterPro" id="IPR017927">
    <property type="entry name" value="FAD-bd_FR_type"/>
</dbReference>
<dbReference type="Pfam" id="PF00175">
    <property type="entry name" value="NAD_binding_1"/>
    <property type="match status" value="1"/>
</dbReference>
<dbReference type="InterPro" id="IPR008333">
    <property type="entry name" value="Cbr1-like_FAD-bd_dom"/>
</dbReference>
<dbReference type="Gene3D" id="3.40.50.80">
    <property type="entry name" value="Nucleotide-binding domain of ferredoxin-NADP reductase (FNR) module"/>
    <property type="match status" value="1"/>
</dbReference>
<dbReference type="PANTHER" id="PTHR47215">
    <property type="match status" value="1"/>
</dbReference>
<proteinExistence type="predicted"/>
<dbReference type="AlphaFoldDB" id="A0AAD8IKT8"/>
<dbReference type="Pfam" id="PF00970">
    <property type="entry name" value="FAD_binding_6"/>
    <property type="match status" value="1"/>
</dbReference>
<name>A0AAD8IKT8_9APIA</name>
<feature type="domain" description="FAD-binding FR-type" evidence="1">
    <location>
        <begin position="22"/>
        <end position="127"/>
    </location>
</feature>
<dbReference type="CDD" id="cd00322">
    <property type="entry name" value="FNR_like"/>
    <property type="match status" value="1"/>
</dbReference>
<dbReference type="InterPro" id="IPR001433">
    <property type="entry name" value="OxRdtase_FAD/NAD-bd"/>
</dbReference>
<evidence type="ECO:0000259" key="1">
    <source>
        <dbReference type="PROSITE" id="PS51384"/>
    </source>
</evidence>
<dbReference type="PANTHER" id="PTHR47215:SF1">
    <property type="entry name" value="F9L1.8 PROTEIN"/>
    <property type="match status" value="1"/>
</dbReference>
<dbReference type="Gene3D" id="2.40.30.10">
    <property type="entry name" value="Translation factors"/>
    <property type="match status" value="1"/>
</dbReference>
<evidence type="ECO:0000313" key="3">
    <source>
        <dbReference type="Proteomes" id="UP001237642"/>
    </source>
</evidence>
<keyword evidence="3" id="KW-1185">Reference proteome</keyword>
<organism evidence="2 3">
    <name type="scientific">Heracleum sosnowskyi</name>
    <dbReference type="NCBI Taxonomy" id="360622"/>
    <lineage>
        <taxon>Eukaryota</taxon>
        <taxon>Viridiplantae</taxon>
        <taxon>Streptophyta</taxon>
        <taxon>Embryophyta</taxon>
        <taxon>Tracheophyta</taxon>
        <taxon>Spermatophyta</taxon>
        <taxon>Magnoliopsida</taxon>
        <taxon>eudicotyledons</taxon>
        <taxon>Gunneridae</taxon>
        <taxon>Pentapetalae</taxon>
        <taxon>asterids</taxon>
        <taxon>campanulids</taxon>
        <taxon>Apiales</taxon>
        <taxon>Apiaceae</taxon>
        <taxon>Apioideae</taxon>
        <taxon>apioid superclade</taxon>
        <taxon>Tordylieae</taxon>
        <taxon>Tordyliinae</taxon>
        <taxon>Heracleum</taxon>
    </lineage>
</organism>
<reference evidence="2" key="2">
    <citation type="submission" date="2023-05" db="EMBL/GenBank/DDBJ databases">
        <authorList>
            <person name="Schelkunov M.I."/>
        </authorList>
    </citation>
    <scope>NUCLEOTIDE SEQUENCE</scope>
    <source>
        <strain evidence="2">Hsosn_3</strain>
        <tissue evidence="2">Leaf</tissue>
    </source>
</reference>
<comment type="caution">
    <text evidence="2">The sequence shown here is derived from an EMBL/GenBank/DDBJ whole genome shotgun (WGS) entry which is preliminary data.</text>
</comment>
<dbReference type="PRINTS" id="PR00410">
    <property type="entry name" value="PHEHYDRXLASE"/>
</dbReference>
<dbReference type="SUPFAM" id="SSF52343">
    <property type="entry name" value="Ferredoxin reductase-like, C-terminal NADP-linked domain"/>
    <property type="match status" value="1"/>
</dbReference>
<dbReference type="PROSITE" id="PS51384">
    <property type="entry name" value="FAD_FR"/>
    <property type="match status" value="1"/>
</dbReference>
<dbReference type="SUPFAM" id="SSF63380">
    <property type="entry name" value="Riboflavin synthase domain-like"/>
    <property type="match status" value="1"/>
</dbReference>
<evidence type="ECO:0000313" key="2">
    <source>
        <dbReference type="EMBL" id="KAK1386978.1"/>
    </source>
</evidence>
<dbReference type="Proteomes" id="UP001237642">
    <property type="component" value="Unassembled WGS sequence"/>
</dbReference>
<reference evidence="2" key="1">
    <citation type="submission" date="2023-02" db="EMBL/GenBank/DDBJ databases">
        <title>Genome of toxic invasive species Heracleum sosnowskyi carries increased number of genes despite the absence of recent whole-genome duplications.</title>
        <authorList>
            <person name="Schelkunov M."/>
            <person name="Shtratnikova V."/>
            <person name="Makarenko M."/>
            <person name="Klepikova A."/>
            <person name="Omelchenko D."/>
            <person name="Novikova G."/>
            <person name="Obukhova E."/>
            <person name="Bogdanov V."/>
            <person name="Penin A."/>
            <person name="Logacheva M."/>
        </authorList>
    </citation>
    <scope>NUCLEOTIDE SEQUENCE</scope>
    <source>
        <strain evidence="2">Hsosn_3</strain>
        <tissue evidence="2">Leaf</tissue>
    </source>
</reference>
<dbReference type="GO" id="GO:0016491">
    <property type="term" value="F:oxidoreductase activity"/>
    <property type="evidence" value="ECO:0007669"/>
    <property type="project" value="InterPro"/>
</dbReference>
<dbReference type="InterPro" id="IPR017938">
    <property type="entry name" value="Riboflavin_synthase-like_b-brl"/>
</dbReference>
<gene>
    <name evidence="2" type="ORF">POM88_015156</name>
</gene>
<protein>
    <submittedName>
        <fullName evidence="2">Fruit protein</fullName>
    </submittedName>
</protein>